<reference evidence="2 3" key="1">
    <citation type="submission" date="2023-01" db="EMBL/GenBank/DDBJ databases">
        <title>Analysis of 21 Apiospora genomes using comparative genomics revels a genus with tremendous synthesis potential of carbohydrate active enzymes and secondary metabolites.</title>
        <authorList>
            <person name="Sorensen T."/>
        </authorList>
    </citation>
    <scope>NUCLEOTIDE SEQUENCE [LARGE SCALE GENOMIC DNA]</scope>
    <source>
        <strain evidence="2 3">CBS 33761</strain>
    </source>
</reference>
<comment type="caution">
    <text evidence="2">The sequence shown here is derived from an EMBL/GenBank/DDBJ whole genome shotgun (WGS) entry which is preliminary data.</text>
</comment>
<dbReference type="EMBL" id="JAQQWK010000001">
    <property type="protein sequence ID" value="KAK8056864.1"/>
    <property type="molecule type" value="Genomic_DNA"/>
</dbReference>
<evidence type="ECO:0000313" key="2">
    <source>
        <dbReference type="EMBL" id="KAK8056864.1"/>
    </source>
</evidence>
<protein>
    <submittedName>
        <fullName evidence="2">Uncharacterized protein</fullName>
    </submittedName>
</protein>
<feature type="region of interest" description="Disordered" evidence="1">
    <location>
        <begin position="1"/>
        <end position="184"/>
    </location>
</feature>
<keyword evidence="3" id="KW-1185">Reference proteome</keyword>
<dbReference type="Proteomes" id="UP001444661">
    <property type="component" value="Unassembled WGS sequence"/>
</dbReference>
<name>A0ABR1UD97_9PEZI</name>
<evidence type="ECO:0000256" key="1">
    <source>
        <dbReference type="SAM" id="MobiDB-lite"/>
    </source>
</evidence>
<organism evidence="2 3">
    <name type="scientific">Apiospora rasikravindrae</name>
    <dbReference type="NCBI Taxonomy" id="990691"/>
    <lineage>
        <taxon>Eukaryota</taxon>
        <taxon>Fungi</taxon>
        <taxon>Dikarya</taxon>
        <taxon>Ascomycota</taxon>
        <taxon>Pezizomycotina</taxon>
        <taxon>Sordariomycetes</taxon>
        <taxon>Xylariomycetidae</taxon>
        <taxon>Amphisphaeriales</taxon>
        <taxon>Apiosporaceae</taxon>
        <taxon>Apiospora</taxon>
    </lineage>
</organism>
<accession>A0ABR1UD97</accession>
<proteinExistence type="predicted"/>
<evidence type="ECO:0000313" key="3">
    <source>
        <dbReference type="Proteomes" id="UP001444661"/>
    </source>
</evidence>
<feature type="compositionally biased region" description="Basic and acidic residues" evidence="1">
    <location>
        <begin position="56"/>
        <end position="70"/>
    </location>
</feature>
<feature type="compositionally biased region" description="Basic and acidic residues" evidence="1">
    <location>
        <begin position="12"/>
        <end position="24"/>
    </location>
</feature>
<sequence>MEARLATASVPERIRIRDMLRSQEEQWFPSETGKEKVESGVEMDEEDWREKRRREKGKEKEKPEGDEAKDGSSSSSSSSSTTDAATGPLQFRVLSPMPMGFMPSPPMTAVLQPVLTDLPDETKFSSLSSHQDDDDSDEGSDYCGSDRATEAGDVPDNVSALGATEGAGNRPSLFAIGPDDEDDE</sequence>
<feature type="compositionally biased region" description="Low complexity" evidence="1">
    <location>
        <begin position="71"/>
        <end position="80"/>
    </location>
</feature>
<gene>
    <name evidence="2" type="ORF">PG993_002091</name>
</gene>